<dbReference type="STRING" id="453304.ATC03_19425"/>
<accession>A0A191WJW2</accession>
<evidence type="ECO:0000313" key="2">
    <source>
        <dbReference type="Proteomes" id="UP000078437"/>
    </source>
</evidence>
<dbReference type="SUPFAM" id="SSF53474">
    <property type="entry name" value="alpha/beta-Hydrolases"/>
    <property type="match status" value="1"/>
</dbReference>
<gene>
    <name evidence="1" type="ORF">ATC03_19425</name>
</gene>
<keyword evidence="2" id="KW-1185">Reference proteome</keyword>
<dbReference type="KEGG" id="agy:ATC03_19425"/>
<dbReference type="OrthoDB" id="4790882at2"/>
<name>A0A191WJW2_9MICO</name>
<sequence>MADDLTVTAGGSTSVVLGELWEEAARLGVAEARCADWADRVDAVRIDMLGSRPVGPAGGPVVESPTLAVERAWFALRDMQDDARDLRFALDTASSGYGDVERMVASMWELGSRLGAHVFADATGFGAGVTASAVLGGAPFAMSLLIAGAIGGAWDPGATGRRILADPAFIDVIRTLPGTLDESALMAVGIAPPIARLLGARTRTPDAAAAALTAAAALGVLGSRALVEGPVSVVPATSAPNGAAKMQSVPPPIGVGELARRIPSPNHDEPQIAVERYDVDGERRFVVYVSGTVTFDPEPGGEPFDLTNDVYGVADDGLTGAVGTPESTGAAERAVRQALAEAGAEPGDPVMPVGFSAGGITAADLARAPDLAVPLAVTFGAPSGAASTGDVPVLSIEHVEDLVPATGGIDSGASGFARVTRRVFDDDGDHEPLASHSLELYRQTGALVDGNDDPVVLAFEARIVDFTGGASGRRSEWLATREPPT</sequence>
<proteinExistence type="predicted"/>
<dbReference type="InterPro" id="IPR029058">
    <property type="entry name" value="AB_hydrolase_fold"/>
</dbReference>
<reference evidence="1 2" key="1">
    <citation type="journal article" date="2016" name="Int. J. Syst. Evol. Microbiol.">
        <title>Agromyces aureus sp. nov., isolated from the rhizosphere of Salix caprea L. grown in a heavy-metal-contaminated soil.</title>
        <authorList>
            <person name="Corretto E."/>
            <person name="Antonielli L."/>
            <person name="Sessitsch A."/>
            <person name="Compant S."/>
            <person name="Gorfer M."/>
            <person name="Kuffner M."/>
            <person name="Brader G."/>
        </authorList>
    </citation>
    <scope>NUCLEOTIDE SEQUENCE [LARGE SCALE GENOMIC DNA]</scope>
    <source>
        <strain evidence="1 2">AR33</strain>
    </source>
</reference>
<protein>
    <submittedName>
        <fullName evidence="1">Uncharacterized protein</fullName>
    </submittedName>
</protein>
<dbReference type="EMBL" id="CP013979">
    <property type="protein sequence ID" value="ANJ28546.1"/>
    <property type="molecule type" value="Genomic_DNA"/>
</dbReference>
<dbReference type="Proteomes" id="UP000078437">
    <property type="component" value="Chromosome"/>
</dbReference>
<organism evidence="1 2">
    <name type="scientific">Agromyces aureus</name>
    <dbReference type="NCBI Taxonomy" id="453304"/>
    <lineage>
        <taxon>Bacteria</taxon>
        <taxon>Bacillati</taxon>
        <taxon>Actinomycetota</taxon>
        <taxon>Actinomycetes</taxon>
        <taxon>Micrococcales</taxon>
        <taxon>Microbacteriaceae</taxon>
        <taxon>Agromyces</taxon>
    </lineage>
</organism>
<dbReference type="AlphaFoldDB" id="A0A191WJW2"/>
<evidence type="ECO:0000313" key="1">
    <source>
        <dbReference type="EMBL" id="ANJ28546.1"/>
    </source>
</evidence>
<reference evidence="2" key="2">
    <citation type="submission" date="2016-01" db="EMBL/GenBank/DDBJ databases">
        <title>Complete genome sequence of Agromyces aureus AR33T and comparison with related organisms.</title>
        <authorList>
            <person name="Corretto E."/>
            <person name="Antonielli L."/>
            <person name="Sessitsch A."/>
            <person name="Brader G."/>
        </authorList>
    </citation>
    <scope>NUCLEOTIDE SEQUENCE [LARGE SCALE GENOMIC DNA]</scope>
    <source>
        <strain evidence="2">AR33</strain>
    </source>
</reference>
<dbReference type="RefSeq" id="WP_067880855.1">
    <property type="nucleotide sequence ID" value="NZ_CP013979.1"/>
</dbReference>